<sequence length="319" mass="33793">MAYSRIAGTGSYLPEQRLTNQQLAKTVDTTDEWIFERTGIRARHIAAAEQQTSDLALHAAQRAMEAAGVTAADIDLIVVATSTPDMIFPSTACLLQAKLGVTRGAAFDVQAVCSGFIYALATADKFVSTGSARCALVIGAETFSRILDWTDRRTCVLFGDGAGAVVLTASDQPGVLSSHLHSDGRHSGILRVPGGVQNGKVVGNPFVEMNGQAVYKQAVRVLGEVTQEALSAHGLTGADLDWMVPHQANIRIIMSTAEKLGLKPEQVVTTVHEHGNTSAASIPLALDTAVRDGRIQRGHNVIFEAVGGGLTWGAVLVRW</sequence>
<comment type="function">
    <text evidence="12">Catalyzes the condensation reaction of fatty acid synthesis by the addition to an acyl acceptor of two carbons from malonyl-ACP. Catalyzes the first condensation reaction which initiates fatty acid synthesis and may therefore play a role in governing the total rate of fatty acid production. Possesses both acetoacetyl-ACP synthase and acetyl transacylase activities. Its substrate specificity determines the biosynthesis of branched-chain and/or straight-chain of fatty acids.</text>
</comment>
<feature type="active site" evidence="12">
    <location>
        <position position="246"/>
    </location>
</feature>
<evidence type="ECO:0000256" key="2">
    <source>
        <dbReference type="ARBA" id="ARBA00008642"/>
    </source>
</evidence>
<keyword evidence="8 12" id="KW-0275">Fatty acid biosynthesis</keyword>
<feature type="domain" description="Beta-ketoacyl-[acyl-carrier-protein] synthase III N-terminal" evidence="14">
    <location>
        <begin position="107"/>
        <end position="184"/>
    </location>
</feature>
<evidence type="ECO:0000256" key="9">
    <source>
        <dbReference type="ARBA" id="ARBA00023268"/>
    </source>
</evidence>
<evidence type="ECO:0000313" key="16">
    <source>
        <dbReference type="Proteomes" id="UP000199758"/>
    </source>
</evidence>
<feature type="domain" description="Beta-ketoacyl-[acyl-carrier-protein] synthase III C-terminal" evidence="13">
    <location>
        <begin position="230"/>
        <end position="319"/>
    </location>
</feature>
<keyword evidence="4 12" id="KW-0444">Lipid biosynthesis</keyword>
<dbReference type="CDD" id="cd00830">
    <property type="entry name" value="KAS_III"/>
    <property type="match status" value="1"/>
</dbReference>
<evidence type="ECO:0000313" key="15">
    <source>
        <dbReference type="EMBL" id="SHH33783.1"/>
    </source>
</evidence>
<protein>
    <recommendedName>
        <fullName evidence="3 12">Beta-ketoacyl-[acyl-carrier-protein] synthase III</fullName>
        <shortName evidence="12">Beta-ketoacyl-ACP synthase III</shortName>
        <shortName evidence="12">KAS III</shortName>
        <ecNumber evidence="3 12">2.3.1.180</ecNumber>
    </recommendedName>
    <alternativeName>
        <fullName evidence="12">3-oxoacyl-[acyl-carrier-protein] synthase 3</fullName>
    </alternativeName>
    <alternativeName>
        <fullName evidence="12">3-oxoacyl-[acyl-carrier-protein] synthase III</fullName>
    </alternativeName>
</protein>
<comment type="subunit">
    <text evidence="12">Homodimer.</text>
</comment>
<dbReference type="PANTHER" id="PTHR43091">
    <property type="entry name" value="3-OXOACYL-[ACYL-CARRIER-PROTEIN] SYNTHASE"/>
    <property type="match status" value="1"/>
</dbReference>
<evidence type="ECO:0000256" key="5">
    <source>
        <dbReference type="ARBA" id="ARBA00022679"/>
    </source>
</evidence>
<organism evidence="15 16">
    <name type="scientific">Hydrocarboniphaga daqingensis</name>
    <dbReference type="NCBI Taxonomy" id="490188"/>
    <lineage>
        <taxon>Bacteria</taxon>
        <taxon>Pseudomonadati</taxon>
        <taxon>Pseudomonadota</taxon>
        <taxon>Gammaproteobacteria</taxon>
        <taxon>Nevskiales</taxon>
        <taxon>Nevskiaceae</taxon>
        <taxon>Hydrocarboniphaga</taxon>
    </lineage>
</organism>
<dbReference type="OrthoDB" id="9815506at2"/>
<dbReference type="InterPro" id="IPR016039">
    <property type="entry name" value="Thiolase-like"/>
</dbReference>
<keyword evidence="10 12" id="KW-0012">Acyltransferase</keyword>
<comment type="catalytic activity">
    <reaction evidence="11">
        <text>malonyl-[ACP] + acetyl-CoA + H(+) = 3-oxobutanoyl-[ACP] + CO2 + CoA</text>
        <dbReference type="Rhea" id="RHEA:12080"/>
        <dbReference type="Rhea" id="RHEA-COMP:9623"/>
        <dbReference type="Rhea" id="RHEA-COMP:9625"/>
        <dbReference type="ChEBI" id="CHEBI:15378"/>
        <dbReference type="ChEBI" id="CHEBI:16526"/>
        <dbReference type="ChEBI" id="CHEBI:57287"/>
        <dbReference type="ChEBI" id="CHEBI:57288"/>
        <dbReference type="ChEBI" id="CHEBI:78449"/>
        <dbReference type="ChEBI" id="CHEBI:78450"/>
        <dbReference type="EC" id="2.3.1.180"/>
    </reaction>
    <physiologicalReaction direction="left-to-right" evidence="11">
        <dbReference type="Rhea" id="RHEA:12081"/>
    </physiologicalReaction>
</comment>
<dbReference type="InterPro" id="IPR013751">
    <property type="entry name" value="ACP_syn_III_N"/>
</dbReference>
<evidence type="ECO:0000256" key="6">
    <source>
        <dbReference type="ARBA" id="ARBA00022832"/>
    </source>
</evidence>
<dbReference type="RefSeq" id="WP_072899512.1">
    <property type="nucleotide sequence ID" value="NZ_FQWZ01000009.1"/>
</dbReference>
<keyword evidence="7 12" id="KW-0443">Lipid metabolism</keyword>
<reference evidence="15 16" key="1">
    <citation type="submission" date="2016-11" db="EMBL/GenBank/DDBJ databases">
        <authorList>
            <person name="Jaros S."/>
            <person name="Januszkiewicz K."/>
            <person name="Wedrychowicz H."/>
        </authorList>
    </citation>
    <scope>NUCLEOTIDE SEQUENCE [LARGE SCALE GENOMIC DNA]</scope>
    <source>
        <strain evidence="15 16">CGMCC 1.7049</strain>
    </source>
</reference>
<dbReference type="Pfam" id="PF08545">
    <property type="entry name" value="ACP_syn_III"/>
    <property type="match status" value="1"/>
</dbReference>
<dbReference type="PANTHER" id="PTHR43091:SF1">
    <property type="entry name" value="BETA-KETOACYL-[ACYL-CARRIER-PROTEIN] SYNTHASE III, CHLOROPLASTIC"/>
    <property type="match status" value="1"/>
</dbReference>
<dbReference type="EMBL" id="FQWZ01000009">
    <property type="protein sequence ID" value="SHH33783.1"/>
    <property type="molecule type" value="Genomic_DNA"/>
</dbReference>
<dbReference type="InterPro" id="IPR013747">
    <property type="entry name" value="ACP_syn_III_C"/>
</dbReference>
<dbReference type="Gene3D" id="3.40.47.10">
    <property type="match status" value="1"/>
</dbReference>
<keyword evidence="12" id="KW-0963">Cytoplasm</keyword>
<comment type="subcellular location">
    <subcellularLocation>
        <location evidence="12">Cytoplasm</location>
    </subcellularLocation>
</comment>
<evidence type="ECO:0000256" key="7">
    <source>
        <dbReference type="ARBA" id="ARBA00023098"/>
    </source>
</evidence>
<proteinExistence type="inferred from homology"/>
<comment type="domain">
    <text evidence="12">The last Arg residue of the ACP-binding site is essential for the weak association between ACP/AcpP and FabH.</text>
</comment>
<dbReference type="GO" id="GO:0005737">
    <property type="term" value="C:cytoplasm"/>
    <property type="evidence" value="ECO:0007669"/>
    <property type="project" value="UniProtKB-SubCell"/>
</dbReference>
<name>A0A1M5S776_9GAMM</name>
<evidence type="ECO:0000259" key="13">
    <source>
        <dbReference type="Pfam" id="PF08541"/>
    </source>
</evidence>
<gene>
    <name evidence="12" type="primary">fabH</name>
    <name evidence="15" type="ORF">SAMN04488068_3339</name>
</gene>
<dbReference type="STRING" id="490188.SAMN04488068_3339"/>
<keyword evidence="9 12" id="KW-0511">Multifunctional enzyme</keyword>
<dbReference type="FunFam" id="3.40.47.10:FF:000004">
    <property type="entry name" value="3-oxoacyl-[acyl-carrier-protein] synthase 3"/>
    <property type="match status" value="1"/>
</dbReference>
<keyword evidence="5 12" id="KW-0808">Transferase</keyword>
<feature type="active site" evidence="12">
    <location>
        <position position="276"/>
    </location>
</feature>
<comment type="similarity">
    <text evidence="2 12">Belongs to the thiolase-like superfamily. FabH family.</text>
</comment>
<dbReference type="UniPathway" id="UPA00094"/>
<evidence type="ECO:0000256" key="10">
    <source>
        <dbReference type="ARBA" id="ARBA00023315"/>
    </source>
</evidence>
<dbReference type="NCBIfam" id="TIGR00747">
    <property type="entry name" value="fabH"/>
    <property type="match status" value="1"/>
</dbReference>
<accession>A0A1M5S776</accession>
<evidence type="ECO:0000256" key="1">
    <source>
        <dbReference type="ARBA" id="ARBA00005194"/>
    </source>
</evidence>
<dbReference type="AlphaFoldDB" id="A0A1M5S776"/>
<dbReference type="InterPro" id="IPR004655">
    <property type="entry name" value="FabH"/>
</dbReference>
<comment type="pathway">
    <text evidence="1 12">Lipid metabolism; fatty acid biosynthesis.</text>
</comment>
<dbReference type="Pfam" id="PF08541">
    <property type="entry name" value="ACP_syn_III_C"/>
    <property type="match status" value="1"/>
</dbReference>
<evidence type="ECO:0000256" key="4">
    <source>
        <dbReference type="ARBA" id="ARBA00022516"/>
    </source>
</evidence>
<evidence type="ECO:0000259" key="14">
    <source>
        <dbReference type="Pfam" id="PF08545"/>
    </source>
</evidence>
<dbReference type="GO" id="GO:0006633">
    <property type="term" value="P:fatty acid biosynthetic process"/>
    <property type="evidence" value="ECO:0007669"/>
    <property type="project" value="UniProtKB-UniRule"/>
</dbReference>
<keyword evidence="6 12" id="KW-0276">Fatty acid metabolism</keyword>
<dbReference type="NCBIfam" id="NF006829">
    <property type="entry name" value="PRK09352.1"/>
    <property type="match status" value="1"/>
</dbReference>
<feature type="active site" evidence="12">
    <location>
        <position position="113"/>
    </location>
</feature>
<dbReference type="GO" id="GO:0004315">
    <property type="term" value="F:3-oxoacyl-[acyl-carrier-protein] synthase activity"/>
    <property type="evidence" value="ECO:0007669"/>
    <property type="project" value="InterPro"/>
</dbReference>
<evidence type="ECO:0000256" key="8">
    <source>
        <dbReference type="ARBA" id="ARBA00023160"/>
    </source>
</evidence>
<dbReference type="SUPFAM" id="SSF53901">
    <property type="entry name" value="Thiolase-like"/>
    <property type="match status" value="1"/>
</dbReference>
<evidence type="ECO:0000256" key="3">
    <source>
        <dbReference type="ARBA" id="ARBA00012333"/>
    </source>
</evidence>
<evidence type="ECO:0000256" key="11">
    <source>
        <dbReference type="ARBA" id="ARBA00051096"/>
    </source>
</evidence>
<dbReference type="Proteomes" id="UP000199758">
    <property type="component" value="Unassembled WGS sequence"/>
</dbReference>
<feature type="region of interest" description="ACP-binding" evidence="12">
    <location>
        <begin position="247"/>
        <end position="251"/>
    </location>
</feature>
<dbReference type="HAMAP" id="MF_01815">
    <property type="entry name" value="FabH"/>
    <property type="match status" value="1"/>
</dbReference>
<evidence type="ECO:0000256" key="12">
    <source>
        <dbReference type="HAMAP-Rule" id="MF_01815"/>
    </source>
</evidence>
<dbReference type="GO" id="GO:0033818">
    <property type="term" value="F:beta-ketoacyl-acyl-carrier-protein synthase III activity"/>
    <property type="evidence" value="ECO:0007669"/>
    <property type="project" value="UniProtKB-UniRule"/>
</dbReference>
<dbReference type="EC" id="2.3.1.180" evidence="3 12"/>
<keyword evidence="16" id="KW-1185">Reference proteome</keyword>